<evidence type="ECO:0000256" key="1">
    <source>
        <dbReference type="ARBA" id="ARBA00022603"/>
    </source>
</evidence>
<keyword evidence="2" id="KW-0808">Transferase</keyword>
<evidence type="ECO:0000313" key="4">
    <source>
        <dbReference type="EMBL" id="GLQ24138.1"/>
    </source>
</evidence>
<dbReference type="EMBL" id="BSNK01000002">
    <property type="protein sequence ID" value="GLQ24138.1"/>
    <property type="molecule type" value="Genomic_DNA"/>
</dbReference>
<dbReference type="Proteomes" id="UP001161391">
    <property type="component" value="Unassembled WGS sequence"/>
</dbReference>
<name>A0ABQ5V9I2_9PROT</name>
<evidence type="ECO:0000313" key="5">
    <source>
        <dbReference type="Proteomes" id="UP001161391"/>
    </source>
</evidence>
<gene>
    <name evidence="4" type="ORF">GCM10007853_20120</name>
</gene>
<evidence type="ECO:0000256" key="3">
    <source>
        <dbReference type="ARBA" id="ARBA00022691"/>
    </source>
</evidence>
<dbReference type="Gene3D" id="3.40.50.150">
    <property type="entry name" value="Vaccinia Virus protein VP39"/>
    <property type="match status" value="1"/>
</dbReference>
<dbReference type="Pfam" id="PF13489">
    <property type="entry name" value="Methyltransf_23"/>
    <property type="match status" value="1"/>
</dbReference>
<organism evidence="4 5">
    <name type="scientific">Algimonas ampicilliniresistens</name>
    <dbReference type="NCBI Taxonomy" id="1298735"/>
    <lineage>
        <taxon>Bacteria</taxon>
        <taxon>Pseudomonadati</taxon>
        <taxon>Pseudomonadota</taxon>
        <taxon>Alphaproteobacteria</taxon>
        <taxon>Maricaulales</taxon>
        <taxon>Robiginitomaculaceae</taxon>
        <taxon>Algimonas</taxon>
    </lineage>
</organism>
<proteinExistence type="predicted"/>
<dbReference type="PANTHER" id="PTHR43464">
    <property type="entry name" value="METHYLTRANSFERASE"/>
    <property type="match status" value="1"/>
</dbReference>
<accession>A0ABQ5V9I2</accession>
<dbReference type="InterPro" id="IPR029063">
    <property type="entry name" value="SAM-dependent_MTases_sf"/>
</dbReference>
<dbReference type="CDD" id="cd02440">
    <property type="entry name" value="AdoMet_MTases"/>
    <property type="match status" value="1"/>
</dbReference>
<dbReference type="PANTHER" id="PTHR43464:SF19">
    <property type="entry name" value="UBIQUINONE BIOSYNTHESIS O-METHYLTRANSFERASE, MITOCHONDRIAL"/>
    <property type="match status" value="1"/>
</dbReference>
<keyword evidence="1" id="KW-0489">Methyltransferase</keyword>
<keyword evidence="3" id="KW-0949">S-adenosyl-L-methionine</keyword>
<keyword evidence="5" id="KW-1185">Reference proteome</keyword>
<reference evidence="4" key="2">
    <citation type="submission" date="2023-01" db="EMBL/GenBank/DDBJ databases">
        <title>Draft genome sequence of Algimonas ampicilliniresistens strain NBRC 108219.</title>
        <authorList>
            <person name="Sun Q."/>
            <person name="Mori K."/>
        </authorList>
    </citation>
    <scope>NUCLEOTIDE SEQUENCE</scope>
    <source>
        <strain evidence="4">NBRC 108219</strain>
    </source>
</reference>
<protein>
    <recommendedName>
        <fullName evidence="6">Class I SAM-dependent methyltransferase</fullName>
    </recommendedName>
</protein>
<evidence type="ECO:0000256" key="2">
    <source>
        <dbReference type="ARBA" id="ARBA00022679"/>
    </source>
</evidence>
<comment type="caution">
    <text evidence="4">The sequence shown here is derived from an EMBL/GenBank/DDBJ whole genome shotgun (WGS) entry which is preliminary data.</text>
</comment>
<sequence>MLEPEGDWLARAANADDERALIGKIVEGDESLAFGGIVRCADCGLATVQTPPTPDALGRFYSAYYASASYGTKRDKKIKRAAKRVKRVRRRIKSGGTRFLDVGSNLGYAVEGARLQGFEATGIEIDADAVLQAQADFPGGRFFVTTVEDFAQRGEQFDFVYCSEVIEHAVDIRGFADALMDLIAPGGVLFLTTPADGHRATPKPLVSWVQVKPPEHLHWLAKEHLLRLFGCDGFTPRFQFNPKPGHKLVLNRDL</sequence>
<evidence type="ECO:0008006" key="6">
    <source>
        <dbReference type="Google" id="ProtNLM"/>
    </source>
</evidence>
<dbReference type="SUPFAM" id="SSF53335">
    <property type="entry name" value="S-adenosyl-L-methionine-dependent methyltransferases"/>
    <property type="match status" value="1"/>
</dbReference>
<reference evidence="4" key="1">
    <citation type="journal article" date="2014" name="Int. J. Syst. Evol. Microbiol.">
        <title>Complete genome of a new Firmicutes species belonging to the dominant human colonic microbiota ('Ruminococcus bicirculans') reveals two chromosomes and a selective capacity to utilize plant glucans.</title>
        <authorList>
            <consortium name="NISC Comparative Sequencing Program"/>
            <person name="Wegmann U."/>
            <person name="Louis P."/>
            <person name="Goesmann A."/>
            <person name="Henrissat B."/>
            <person name="Duncan S.H."/>
            <person name="Flint H.J."/>
        </authorList>
    </citation>
    <scope>NUCLEOTIDE SEQUENCE</scope>
    <source>
        <strain evidence="4">NBRC 108219</strain>
    </source>
</reference>